<keyword evidence="2" id="KW-1185">Reference proteome</keyword>
<dbReference type="Proteomes" id="UP001500307">
    <property type="component" value="Unassembled WGS sequence"/>
</dbReference>
<name>A0ABP8S7L3_9ACTN</name>
<dbReference type="RefSeq" id="WP_346115977.1">
    <property type="nucleotide sequence ID" value="NZ_BAABGU010000002.1"/>
</dbReference>
<sequence length="151" mass="15989">MPAKAADYRLTFDVDTSRILPFSTHVNTAWTFRSAGPAGTARSALPLLSVDYALPLEAANHPTGGPATFTVRQAQGAPAQRVTTFQVWTSTDDGVTWQPTTVDRDRDRDGYHAALPTVTGGQAVSLRVKATADGGSGSGIEQTIIRAYRAG</sequence>
<protein>
    <submittedName>
        <fullName evidence="1">Uncharacterized protein</fullName>
    </submittedName>
</protein>
<evidence type="ECO:0000313" key="2">
    <source>
        <dbReference type="Proteomes" id="UP001500307"/>
    </source>
</evidence>
<proteinExistence type="predicted"/>
<evidence type="ECO:0000313" key="1">
    <source>
        <dbReference type="EMBL" id="GAA4562532.1"/>
    </source>
</evidence>
<accession>A0ABP8S7L3</accession>
<gene>
    <name evidence="1" type="ORF">GCM10023176_04210</name>
</gene>
<reference evidence="2" key="1">
    <citation type="journal article" date="2019" name="Int. J. Syst. Evol. Microbiol.">
        <title>The Global Catalogue of Microorganisms (GCM) 10K type strain sequencing project: providing services to taxonomists for standard genome sequencing and annotation.</title>
        <authorList>
            <consortium name="The Broad Institute Genomics Platform"/>
            <consortium name="The Broad Institute Genome Sequencing Center for Infectious Disease"/>
            <person name="Wu L."/>
            <person name="Ma J."/>
        </authorList>
    </citation>
    <scope>NUCLEOTIDE SEQUENCE [LARGE SCALE GENOMIC DNA]</scope>
    <source>
        <strain evidence="2">JCM 3175</strain>
    </source>
</reference>
<organism evidence="1 2">
    <name type="scientific">Micromonospora coerulea</name>
    <dbReference type="NCBI Taxonomy" id="47856"/>
    <lineage>
        <taxon>Bacteria</taxon>
        <taxon>Bacillati</taxon>
        <taxon>Actinomycetota</taxon>
        <taxon>Actinomycetes</taxon>
        <taxon>Micromonosporales</taxon>
        <taxon>Micromonosporaceae</taxon>
        <taxon>Micromonospora</taxon>
    </lineage>
</organism>
<dbReference type="EMBL" id="BAABGU010000002">
    <property type="protein sequence ID" value="GAA4562532.1"/>
    <property type="molecule type" value="Genomic_DNA"/>
</dbReference>
<comment type="caution">
    <text evidence="1">The sequence shown here is derived from an EMBL/GenBank/DDBJ whole genome shotgun (WGS) entry which is preliminary data.</text>
</comment>